<protein>
    <recommendedName>
        <fullName evidence="3">DUF7953 domain-containing protein</fullName>
    </recommendedName>
</protein>
<accession>A0A7S3BVS6</accession>
<reference evidence="4" key="1">
    <citation type="submission" date="2021-01" db="EMBL/GenBank/DDBJ databases">
        <authorList>
            <person name="Corre E."/>
            <person name="Pelletier E."/>
            <person name="Niang G."/>
            <person name="Scheremetjew M."/>
            <person name="Finn R."/>
            <person name="Kale V."/>
            <person name="Holt S."/>
            <person name="Cochrane G."/>
            <person name="Meng A."/>
            <person name="Brown T."/>
            <person name="Cohen L."/>
        </authorList>
    </citation>
    <scope>NUCLEOTIDE SEQUENCE</scope>
    <source>
        <strain evidence="4">RCC927</strain>
    </source>
</reference>
<evidence type="ECO:0000259" key="3">
    <source>
        <dbReference type="Pfam" id="PF25829"/>
    </source>
</evidence>
<feature type="compositionally biased region" description="Pro residues" evidence="1">
    <location>
        <begin position="149"/>
        <end position="195"/>
    </location>
</feature>
<dbReference type="AlphaFoldDB" id="A0A7S3BVS6"/>
<dbReference type="EMBL" id="HBHY01016868">
    <property type="protein sequence ID" value="CAE0146580.1"/>
    <property type="molecule type" value="Transcribed_RNA"/>
</dbReference>
<evidence type="ECO:0000313" key="4">
    <source>
        <dbReference type="EMBL" id="CAE0146580.1"/>
    </source>
</evidence>
<feature type="region of interest" description="Disordered" evidence="1">
    <location>
        <begin position="149"/>
        <end position="209"/>
    </location>
</feature>
<organism evidence="4">
    <name type="scientific">Prasinoderma singulare</name>
    <dbReference type="NCBI Taxonomy" id="676789"/>
    <lineage>
        <taxon>Eukaryota</taxon>
        <taxon>Viridiplantae</taxon>
        <taxon>Prasinodermophyta</taxon>
        <taxon>Prasinodermophyceae</taxon>
        <taxon>Prasinodermales</taxon>
        <taxon>Prasinodermaceae</taxon>
        <taxon>Prasinoderma</taxon>
    </lineage>
</organism>
<keyword evidence="2" id="KW-1133">Transmembrane helix</keyword>
<keyword evidence="2" id="KW-0472">Membrane</keyword>
<dbReference type="PANTHER" id="PTHR45691">
    <property type="entry name" value="PROTEIN DIAPHANOUS"/>
    <property type="match status" value="1"/>
</dbReference>
<evidence type="ECO:0000256" key="2">
    <source>
        <dbReference type="SAM" id="Phobius"/>
    </source>
</evidence>
<dbReference type="InterPro" id="IPR057713">
    <property type="entry name" value="DUF7953"/>
</dbReference>
<dbReference type="PANTHER" id="PTHR45691:SF6">
    <property type="entry name" value="PROTEIN DIAPHANOUS"/>
    <property type="match status" value="1"/>
</dbReference>
<dbReference type="GO" id="GO:0005884">
    <property type="term" value="C:actin filament"/>
    <property type="evidence" value="ECO:0007669"/>
    <property type="project" value="TreeGrafter"/>
</dbReference>
<sequence>MLAAALVFTASHAAESPPEEAQVSLLRLEIFQTHEALPIFEGDPEVYMLCRSSRTHTERTTELAEVRHVRTNYTFASGEKEVSAVGGDEGCHSCQLWERDSLVEGGTDDPFGVPFELCVESFSATERLDVRQVEQFSATLACLDCMPSPPPPSPPPPPPPPPSLPPSPPPPPTPPSPPPPSPPPPPTPLGSPPPNATDSDLAPPSSPAAAKNSHLGVLIGVLCGISFLAGMCTLAVYNKAALMRQARRSKYLTRLLNLDDEEMRSAVPWSQMEGDVELSGLGRRDDGL</sequence>
<keyword evidence="2" id="KW-0812">Transmembrane</keyword>
<dbReference type="Pfam" id="PF25829">
    <property type="entry name" value="DUF7953"/>
    <property type="match status" value="1"/>
</dbReference>
<evidence type="ECO:0000256" key="1">
    <source>
        <dbReference type="SAM" id="MobiDB-lite"/>
    </source>
</evidence>
<name>A0A7S3BVS6_9VIRI</name>
<feature type="transmembrane region" description="Helical" evidence="2">
    <location>
        <begin position="215"/>
        <end position="237"/>
    </location>
</feature>
<proteinExistence type="predicted"/>
<feature type="domain" description="DUF7953" evidence="3">
    <location>
        <begin position="21"/>
        <end position="142"/>
    </location>
</feature>
<gene>
    <name evidence="4" type="ORF">PSIN1315_LOCUS10928</name>
</gene>
<dbReference type="GO" id="GO:0030041">
    <property type="term" value="P:actin filament polymerization"/>
    <property type="evidence" value="ECO:0007669"/>
    <property type="project" value="TreeGrafter"/>
</dbReference>
<dbReference type="InterPro" id="IPR051412">
    <property type="entry name" value="Formin_Homology_Diaphanous_sf"/>
</dbReference>